<evidence type="ECO:0000313" key="1">
    <source>
        <dbReference type="EMBL" id="CAK7925166.1"/>
    </source>
</evidence>
<proteinExistence type="predicted"/>
<reference evidence="1" key="1">
    <citation type="submission" date="2024-01" db="EMBL/GenBank/DDBJ databases">
        <authorList>
            <person name="Webb A."/>
        </authorList>
    </citation>
    <scope>NUCLEOTIDE SEQUENCE</scope>
    <source>
        <strain evidence="1">Pm1</strain>
    </source>
</reference>
<dbReference type="AlphaFoldDB" id="A0AAV1TU32"/>
<dbReference type="Proteomes" id="UP001162060">
    <property type="component" value="Unassembled WGS sequence"/>
</dbReference>
<sequence length="178" mass="20557">MPTASQRKLNIRIFNGTERYKGLGSGFFDWGSTFMRAVSLAEALCGFLWTEDVKVDRLGHSLAGSAERYYHKQVDTWWVQQPRLEHVMDQLHLTFKTTITASQAMKLFMEKKEARRTWAEHFHYVVAVSDARGGTDSLVLDNIVHHVSPDLMNVMQAKYDPTRLDYLRHAEELAHFAQ</sequence>
<accession>A0AAV1TU32</accession>
<dbReference type="EMBL" id="CAKLBY020000086">
    <property type="protein sequence ID" value="CAK7925166.1"/>
    <property type="molecule type" value="Genomic_DNA"/>
</dbReference>
<comment type="caution">
    <text evidence="1">The sequence shown here is derived from an EMBL/GenBank/DDBJ whole genome shotgun (WGS) entry which is preliminary data.</text>
</comment>
<protein>
    <submittedName>
        <fullName evidence="1">Uncharacterized protein</fullName>
    </submittedName>
</protein>
<gene>
    <name evidence="1" type="ORF">PM001_LOCUS10316</name>
</gene>
<organism evidence="1 2">
    <name type="scientific">Peronospora matthiolae</name>
    <dbReference type="NCBI Taxonomy" id="2874970"/>
    <lineage>
        <taxon>Eukaryota</taxon>
        <taxon>Sar</taxon>
        <taxon>Stramenopiles</taxon>
        <taxon>Oomycota</taxon>
        <taxon>Peronosporomycetes</taxon>
        <taxon>Peronosporales</taxon>
        <taxon>Peronosporaceae</taxon>
        <taxon>Peronospora</taxon>
    </lineage>
</organism>
<name>A0AAV1TU32_9STRA</name>
<evidence type="ECO:0000313" key="2">
    <source>
        <dbReference type="Proteomes" id="UP001162060"/>
    </source>
</evidence>